<reference evidence="12 13" key="1">
    <citation type="submission" date="2017-12" db="EMBL/GenBank/DDBJ databases">
        <title>Anaerobic carbon monoxide metabolism by Pleomorphomonas carboxyditropha sp. nov., a new mesophilic hydrogenogenic carboxidotroph.</title>
        <authorList>
            <person name="Esquivel-Elizondo S."/>
            <person name="Krajmalnik-Brown R."/>
        </authorList>
    </citation>
    <scope>NUCLEOTIDE SEQUENCE [LARGE SCALE GENOMIC DNA]</scope>
    <source>
        <strain evidence="12 13">R5-392</strain>
    </source>
</reference>
<feature type="transmembrane region" description="Helical" evidence="11">
    <location>
        <begin position="163"/>
        <end position="184"/>
    </location>
</feature>
<feature type="transmembrane region" description="Helical" evidence="11">
    <location>
        <begin position="90"/>
        <end position="113"/>
    </location>
</feature>
<dbReference type="CDD" id="cd06579">
    <property type="entry name" value="TM_PBP1_transp_AraH_like"/>
    <property type="match status" value="1"/>
</dbReference>
<gene>
    <name evidence="12" type="ORF">CXZ10_08320</name>
</gene>
<evidence type="ECO:0000256" key="10">
    <source>
        <dbReference type="ARBA" id="ARBA00039381"/>
    </source>
</evidence>
<evidence type="ECO:0000256" key="1">
    <source>
        <dbReference type="ARBA" id="ARBA00004651"/>
    </source>
</evidence>
<evidence type="ECO:0000256" key="8">
    <source>
        <dbReference type="ARBA" id="ARBA00023136"/>
    </source>
</evidence>
<evidence type="ECO:0000256" key="5">
    <source>
        <dbReference type="ARBA" id="ARBA00022519"/>
    </source>
</evidence>
<dbReference type="OrthoDB" id="192433at2"/>
<name>A0A1I4TE88_9HYPH</name>
<protein>
    <recommendedName>
        <fullName evidence="10">Autoinducer 2 import system permease protein LsrD</fullName>
    </recommendedName>
</protein>
<keyword evidence="3" id="KW-0813">Transport</keyword>
<evidence type="ECO:0000256" key="4">
    <source>
        <dbReference type="ARBA" id="ARBA00022475"/>
    </source>
</evidence>
<keyword evidence="13" id="KW-1185">Reference proteome</keyword>
<sequence>MKLHPALKRWESVLALLLIAEILVFGAINPVFLQPSMLLYATSDFIHVGITALALTLVIITGGIDLSLGSVMGLSAITLGILWVGGVDIWMAAVAALAVGTLGGVFNAVAIHLSKVNPLVITLGTGFLFGGAALVLSGLAGATGYEGISNFDPAFVNLANLEVFGLPLPFALFLVLTVGFMALLHRTRFGRYVYLIGQNPRAAAYAGTPVFRTLVVAYALTSLMAALSGLILASYFGSARSDFGSTALMPAITAVVLGGTSIYGGSGTILGTALAALLVGYLQTGLQLVGVSSHVSSALSGGLLVIVVALRSLSEMGRVWFQHRRVLRNVAAE</sequence>
<dbReference type="PANTHER" id="PTHR32196:SF71">
    <property type="entry name" value="AUTOINDUCER 2 IMPORT SYSTEM PERMEASE PROTEIN LSRD"/>
    <property type="match status" value="1"/>
</dbReference>
<keyword evidence="8 11" id="KW-0472">Membrane</keyword>
<dbReference type="InterPro" id="IPR001851">
    <property type="entry name" value="ABC_transp_permease"/>
</dbReference>
<proteinExistence type="predicted"/>
<evidence type="ECO:0000313" key="12">
    <source>
        <dbReference type="EMBL" id="PKR89385.1"/>
    </source>
</evidence>
<evidence type="ECO:0000313" key="13">
    <source>
        <dbReference type="Proteomes" id="UP000233491"/>
    </source>
</evidence>
<dbReference type="Proteomes" id="UP000233491">
    <property type="component" value="Unassembled WGS sequence"/>
</dbReference>
<dbReference type="GO" id="GO:0005886">
    <property type="term" value="C:plasma membrane"/>
    <property type="evidence" value="ECO:0007669"/>
    <property type="project" value="UniProtKB-SubCell"/>
</dbReference>
<feature type="transmembrane region" description="Helical" evidence="11">
    <location>
        <begin position="243"/>
        <end position="263"/>
    </location>
</feature>
<evidence type="ECO:0000256" key="7">
    <source>
        <dbReference type="ARBA" id="ARBA00022989"/>
    </source>
</evidence>
<evidence type="ECO:0000256" key="3">
    <source>
        <dbReference type="ARBA" id="ARBA00022448"/>
    </source>
</evidence>
<evidence type="ECO:0000256" key="6">
    <source>
        <dbReference type="ARBA" id="ARBA00022692"/>
    </source>
</evidence>
<comment type="function">
    <text evidence="9">Part of the ABC transporter complex LsrABCD involved in autoinducer 2 (AI-2) import. Probably responsible for the translocation of the substrate across the membrane.</text>
</comment>
<dbReference type="EMBL" id="PJNW01000005">
    <property type="protein sequence ID" value="PKR89385.1"/>
    <property type="molecule type" value="Genomic_DNA"/>
</dbReference>
<organism evidence="12 13">
    <name type="scientific">Pleomorphomonas diazotrophica</name>
    <dbReference type="NCBI Taxonomy" id="1166257"/>
    <lineage>
        <taxon>Bacteria</taxon>
        <taxon>Pseudomonadati</taxon>
        <taxon>Pseudomonadota</taxon>
        <taxon>Alphaproteobacteria</taxon>
        <taxon>Hyphomicrobiales</taxon>
        <taxon>Pleomorphomonadaceae</taxon>
        <taxon>Pleomorphomonas</taxon>
    </lineage>
</organism>
<comment type="caution">
    <text evidence="12">The sequence shown here is derived from an EMBL/GenBank/DDBJ whole genome shotgun (WGS) entry which is preliminary data.</text>
</comment>
<evidence type="ECO:0000256" key="2">
    <source>
        <dbReference type="ARBA" id="ARBA00011262"/>
    </source>
</evidence>
<comment type="subcellular location">
    <subcellularLocation>
        <location evidence="1">Cell membrane</location>
        <topology evidence="1">Multi-pass membrane protein</topology>
    </subcellularLocation>
</comment>
<keyword evidence="5" id="KW-0997">Cell inner membrane</keyword>
<dbReference type="RefSeq" id="WP_101288697.1">
    <property type="nucleotide sequence ID" value="NZ_FOUQ01000005.1"/>
</dbReference>
<feature type="transmembrane region" description="Helical" evidence="11">
    <location>
        <begin position="120"/>
        <end position="143"/>
    </location>
</feature>
<accession>A0A1I4TE88</accession>
<evidence type="ECO:0000256" key="9">
    <source>
        <dbReference type="ARBA" id="ARBA00025439"/>
    </source>
</evidence>
<evidence type="ECO:0000256" key="11">
    <source>
        <dbReference type="SAM" id="Phobius"/>
    </source>
</evidence>
<dbReference type="Pfam" id="PF02653">
    <property type="entry name" value="BPD_transp_2"/>
    <property type="match status" value="1"/>
</dbReference>
<keyword evidence="4" id="KW-1003">Cell membrane</keyword>
<feature type="transmembrane region" description="Helical" evidence="11">
    <location>
        <begin position="12"/>
        <end position="32"/>
    </location>
</feature>
<dbReference type="AlphaFoldDB" id="A0A1I4TE88"/>
<feature type="transmembrane region" description="Helical" evidence="11">
    <location>
        <begin position="66"/>
        <end position="84"/>
    </location>
</feature>
<keyword evidence="6 11" id="KW-0812">Transmembrane</keyword>
<feature type="transmembrane region" description="Helical" evidence="11">
    <location>
        <begin position="38"/>
        <end position="59"/>
    </location>
</feature>
<dbReference type="PANTHER" id="PTHR32196">
    <property type="entry name" value="ABC TRANSPORTER PERMEASE PROTEIN YPHD-RELATED-RELATED"/>
    <property type="match status" value="1"/>
</dbReference>
<comment type="subunit">
    <text evidence="2">The complex is composed of two ATP-binding proteins (LsrA), two transmembrane proteins (LsrC and LsrD) and a solute-binding protein (LsrB).</text>
</comment>
<dbReference type="GO" id="GO:0022857">
    <property type="term" value="F:transmembrane transporter activity"/>
    <property type="evidence" value="ECO:0007669"/>
    <property type="project" value="InterPro"/>
</dbReference>
<feature type="transmembrane region" description="Helical" evidence="11">
    <location>
        <begin position="295"/>
        <end position="314"/>
    </location>
</feature>
<feature type="transmembrane region" description="Helical" evidence="11">
    <location>
        <begin position="215"/>
        <end position="237"/>
    </location>
</feature>
<keyword evidence="7 11" id="KW-1133">Transmembrane helix</keyword>